<dbReference type="GO" id="GO:0010295">
    <property type="term" value="F:(+)-abscisic acid 8'-hydroxylase activity"/>
    <property type="evidence" value="ECO:0007669"/>
    <property type="project" value="UniProtKB-EC"/>
</dbReference>
<evidence type="ECO:0000256" key="7">
    <source>
        <dbReference type="ARBA" id="ARBA00022989"/>
    </source>
</evidence>
<evidence type="ECO:0000256" key="3">
    <source>
        <dbReference type="ARBA" id="ARBA00010617"/>
    </source>
</evidence>
<comment type="subcellular location">
    <subcellularLocation>
        <location evidence="2">Membrane</location>
        <topology evidence="2">Single-pass membrane protein</topology>
    </subcellularLocation>
</comment>
<evidence type="ECO:0000256" key="18">
    <source>
        <dbReference type="SAM" id="SignalP"/>
    </source>
</evidence>
<dbReference type="PRINTS" id="PR00463">
    <property type="entry name" value="EP450I"/>
</dbReference>
<dbReference type="AlphaFoldDB" id="A0A811N6F5"/>
<keyword evidence="6 16" id="KW-0479">Metal-binding</keyword>
<feature type="chain" id="PRO_5032631856" description="(+)-abscisic acid 8'-hydroxylase" evidence="18">
    <location>
        <begin position="18"/>
        <end position="510"/>
    </location>
</feature>
<feature type="binding site" description="axial binding residue" evidence="16">
    <location>
        <position position="434"/>
    </location>
    <ligand>
        <name>heme</name>
        <dbReference type="ChEBI" id="CHEBI:30413"/>
    </ligand>
    <ligandPart>
        <name>Fe</name>
        <dbReference type="ChEBI" id="CHEBI:18248"/>
    </ligandPart>
</feature>
<evidence type="ECO:0000313" key="19">
    <source>
        <dbReference type="EMBL" id="CAD6218966.1"/>
    </source>
</evidence>
<comment type="cofactor">
    <cofactor evidence="1 16">
        <name>heme</name>
        <dbReference type="ChEBI" id="CHEBI:30413"/>
    </cofactor>
</comment>
<accession>A0A811N6F5</accession>
<dbReference type="GO" id="GO:0020037">
    <property type="term" value="F:heme binding"/>
    <property type="evidence" value="ECO:0007669"/>
    <property type="project" value="InterPro"/>
</dbReference>
<feature type="signal peptide" evidence="18">
    <location>
        <begin position="1"/>
        <end position="17"/>
    </location>
</feature>
<dbReference type="InterPro" id="IPR017972">
    <property type="entry name" value="Cyt_P450_CS"/>
</dbReference>
<evidence type="ECO:0000256" key="13">
    <source>
        <dbReference type="ARBA" id="ARBA00057905"/>
    </source>
</evidence>
<proteinExistence type="inferred from homology"/>
<evidence type="ECO:0000256" key="9">
    <source>
        <dbReference type="ARBA" id="ARBA00023004"/>
    </source>
</evidence>
<evidence type="ECO:0000256" key="2">
    <source>
        <dbReference type="ARBA" id="ARBA00004167"/>
    </source>
</evidence>
<evidence type="ECO:0000256" key="5">
    <source>
        <dbReference type="ARBA" id="ARBA00022692"/>
    </source>
</evidence>
<dbReference type="SUPFAM" id="SSF48264">
    <property type="entry name" value="Cytochrome P450"/>
    <property type="match status" value="1"/>
</dbReference>
<dbReference type="GO" id="GO:0016020">
    <property type="term" value="C:membrane"/>
    <property type="evidence" value="ECO:0007669"/>
    <property type="project" value="UniProtKB-SubCell"/>
</dbReference>
<evidence type="ECO:0000256" key="1">
    <source>
        <dbReference type="ARBA" id="ARBA00001971"/>
    </source>
</evidence>
<dbReference type="PRINTS" id="PR00385">
    <property type="entry name" value="P450"/>
</dbReference>
<sequence>MAFFFILVCTLIFLAIASYVQYARWQKGKGRRFGDHEKASSSSLKLPPGSMGWPYLGETLQLYSQDPNIFFASKQKRYGEIFKTHLLGCPCVMLASPEAARFVLVTQAHLFKPTYPRSKERMIGPSALFFHQGDYHLRLRKLVQGALGPDALRALVPEVEAAVRSTLASWGDGHVRSTFHAMKTLSFDVGIVMIFSGGGRLDERRKAELRKNYSIVEKGYNSFPNSLPGTLYYKAMQARRRLHDVLSDIMRERRERGELGTDLLGCLMQSQQGGDDGAAPLLSDEQVADNIIGVLFAAQDTTASVLTWIVKYLHDHPKLLEAVRAEQAAVREATDGGRLPLAWAHTRSMALTHRVILESLRMASIISFTFREAVADVEYKGFLIPKGWKVMPLFRSIHHSPDYFQDPHKFDPSRFQVAPRPNTFLPFGNGVHACPGNELAKLEMLVLIHHLVTAYRWEIVGSSDEVEYSPFPVPKHGLPVKLWRDNSTVDRKGHQYQTDDVEDIIVRHLN</sequence>
<keyword evidence="9 16" id="KW-0408">Iron</keyword>
<dbReference type="InterPro" id="IPR001128">
    <property type="entry name" value="Cyt_P450"/>
</dbReference>
<dbReference type="InterPro" id="IPR036396">
    <property type="entry name" value="Cyt_P450_sf"/>
</dbReference>
<dbReference type="Pfam" id="PF00067">
    <property type="entry name" value="p450"/>
    <property type="match status" value="1"/>
</dbReference>
<keyword evidence="5" id="KW-0812">Transmembrane</keyword>
<evidence type="ECO:0000256" key="14">
    <source>
        <dbReference type="ARBA" id="ARBA00060633"/>
    </source>
</evidence>
<keyword evidence="10 17" id="KW-0503">Monooxygenase</keyword>
<evidence type="ECO:0000256" key="15">
    <source>
        <dbReference type="ARBA" id="ARBA00066338"/>
    </source>
</evidence>
<dbReference type="Gene3D" id="1.10.630.10">
    <property type="entry name" value="Cytochrome P450"/>
    <property type="match status" value="1"/>
</dbReference>
<gene>
    <name evidence="19" type="ORF">NCGR_LOCUS12775</name>
</gene>
<dbReference type="EC" id="1.14.14.137" evidence="15"/>
<keyword evidence="4 16" id="KW-0349">Heme</keyword>
<evidence type="ECO:0000256" key="8">
    <source>
        <dbReference type="ARBA" id="ARBA00023002"/>
    </source>
</evidence>
<dbReference type="InterPro" id="IPR002401">
    <property type="entry name" value="Cyt_P450_E_grp-I"/>
</dbReference>
<evidence type="ECO:0000256" key="17">
    <source>
        <dbReference type="RuleBase" id="RU000461"/>
    </source>
</evidence>
<comment type="caution">
    <text evidence="19">The sequence shown here is derived from an EMBL/GenBank/DDBJ whole genome shotgun (WGS) entry which is preliminary data.</text>
</comment>
<dbReference type="PROSITE" id="PS00086">
    <property type="entry name" value="CYTOCHROME_P450"/>
    <property type="match status" value="1"/>
</dbReference>
<keyword evidence="11" id="KW-0472">Membrane</keyword>
<evidence type="ECO:0000256" key="10">
    <source>
        <dbReference type="ARBA" id="ARBA00023033"/>
    </source>
</evidence>
<dbReference type="GO" id="GO:0016125">
    <property type="term" value="P:sterol metabolic process"/>
    <property type="evidence" value="ECO:0007669"/>
    <property type="project" value="TreeGrafter"/>
</dbReference>
<organism evidence="19 20">
    <name type="scientific">Miscanthus lutarioriparius</name>
    <dbReference type="NCBI Taxonomy" id="422564"/>
    <lineage>
        <taxon>Eukaryota</taxon>
        <taxon>Viridiplantae</taxon>
        <taxon>Streptophyta</taxon>
        <taxon>Embryophyta</taxon>
        <taxon>Tracheophyta</taxon>
        <taxon>Spermatophyta</taxon>
        <taxon>Magnoliopsida</taxon>
        <taxon>Liliopsida</taxon>
        <taxon>Poales</taxon>
        <taxon>Poaceae</taxon>
        <taxon>PACMAD clade</taxon>
        <taxon>Panicoideae</taxon>
        <taxon>Andropogonodae</taxon>
        <taxon>Andropogoneae</taxon>
        <taxon>Saccharinae</taxon>
        <taxon>Miscanthus</taxon>
    </lineage>
</organism>
<comment type="similarity">
    <text evidence="3 17">Belongs to the cytochrome P450 family.</text>
</comment>
<keyword evidence="18" id="KW-0732">Signal</keyword>
<protein>
    <recommendedName>
        <fullName evidence="15">(+)-abscisic acid 8'-hydroxylase</fullName>
        <ecNumber evidence="15">1.14.14.137</ecNumber>
    </recommendedName>
</protein>
<keyword evidence="8 17" id="KW-0560">Oxidoreductase</keyword>
<dbReference type="PANTHER" id="PTHR24286">
    <property type="entry name" value="CYTOCHROME P450 26"/>
    <property type="match status" value="1"/>
</dbReference>
<evidence type="ECO:0000256" key="6">
    <source>
        <dbReference type="ARBA" id="ARBA00022723"/>
    </source>
</evidence>
<dbReference type="FunFam" id="1.10.630.10:FF:000014">
    <property type="entry name" value="Abscisic acid 8"/>
    <property type="match status" value="1"/>
</dbReference>
<comment type="function">
    <text evidence="13">Involved in the oxidative degradation of abscisic acid.</text>
</comment>
<evidence type="ECO:0000256" key="11">
    <source>
        <dbReference type="ARBA" id="ARBA00023136"/>
    </source>
</evidence>
<comment type="catalytic activity">
    <reaction evidence="12">
        <text>2-cis-(+)-abscisate + reduced [NADPH--hemoprotein reductase] + O2 = (+)-8'-hydroxyabscisate + oxidized [NADPH--hemoprotein reductase] + H2O + H(+)</text>
        <dbReference type="Rhea" id="RHEA:12897"/>
        <dbReference type="Rhea" id="RHEA-COMP:11964"/>
        <dbReference type="Rhea" id="RHEA-COMP:11965"/>
        <dbReference type="ChEBI" id="CHEBI:15377"/>
        <dbReference type="ChEBI" id="CHEBI:15378"/>
        <dbReference type="ChEBI" id="CHEBI:15379"/>
        <dbReference type="ChEBI" id="CHEBI:37569"/>
        <dbReference type="ChEBI" id="CHEBI:57618"/>
        <dbReference type="ChEBI" id="CHEBI:58210"/>
        <dbReference type="ChEBI" id="CHEBI:58490"/>
        <dbReference type="EC" id="1.14.14.137"/>
    </reaction>
</comment>
<keyword evidence="7" id="KW-1133">Transmembrane helix</keyword>
<evidence type="ECO:0000256" key="16">
    <source>
        <dbReference type="PIRSR" id="PIRSR602401-1"/>
    </source>
</evidence>
<dbReference type="EMBL" id="CAJGYO010000003">
    <property type="protein sequence ID" value="CAD6218966.1"/>
    <property type="molecule type" value="Genomic_DNA"/>
</dbReference>
<evidence type="ECO:0000256" key="12">
    <source>
        <dbReference type="ARBA" id="ARBA00050609"/>
    </source>
</evidence>
<keyword evidence="20" id="KW-1185">Reference proteome</keyword>
<reference evidence="19" key="1">
    <citation type="submission" date="2020-10" db="EMBL/GenBank/DDBJ databases">
        <authorList>
            <person name="Han B."/>
            <person name="Lu T."/>
            <person name="Zhao Q."/>
            <person name="Huang X."/>
            <person name="Zhao Y."/>
        </authorList>
    </citation>
    <scope>NUCLEOTIDE SEQUENCE</scope>
</reference>
<comment type="pathway">
    <text evidence="14">Plant hormone degradation; abscisic acid degradation.</text>
</comment>
<dbReference type="PANTHER" id="PTHR24286:SF376">
    <property type="entry name" value="ABSCISIC ACID 8'-HYDROXYLASE 4"/>
    <property type="match status" value="1"/>
</dbReference>
<evidence type="ECO:0000313" key="20">
    <source>
        <dbReference type="Proteomes" id="UP000604825"/>
    </source>
</evidence>
<evidence type="ECO:0000256" key="4">
    <source>
        <dbReference type="ARBA" id="ARBA00022617"/>
    </source>
</evidence>
<dbReference type="Proteomes" id="UP000604825">
    <property type="component" value="Unassembled WGS sequence"/>
</dbReference>
<dbReference type="OrthoDB" id="1372046at2759"/>
<name>A0A811N6F5_9POAL</name>
<dbReference type="CDD" id="cd11043">
    <property type="entry name" value="CYP90-like"/>
    <property type="match status" value="1"/>
</dbReference>
<dbReference type="GO" id="GO:0005506">
    <property type="term" value="F:iron ion binding"/>
    <property type="evidence" value="ECO:0007669"/>
    <property type="project" value="InterPro"/>
</dbReference>